<proteinExistence type="predicted"/>
<sequence length="271" mass="28204">MTTHHETLVREVLHRATDHLTAPVPSLTATATVRGRRLRRRRRIGTVAGGLCAAALVAVPLVASVGSDSTAGTDVATDPTPSVTPTPAAVPQLVDNDAWASMPAAEMAAHFERLAPDGIGLTDVRLTNEDRAPDEPETKSPGYLVARVTTDGTVTGSANLILYVTGFSDATYTCPGNLTRFDSCTEILGEDGQPIGRRSVTTSGGVVVHEVVEARENGGLVYVAATNATSDKWGWGSPIAAPDAPLTLDQLQAIAEDDAWIGYEPPAGSAG</sequence>
<organism evidence="3 4">
    <name type="scientific">Nocardioides islandensis</name>
    <dbReference type="NCBI Taxonomy" id="433663"/>
    <lineage>
        <taxon>Bacteria</taxon>
        <taxon>Bacillati</taxon>
        <taxon>Actinomycetota</taxon>
        <taxon>Actinomycetes</taxon>
        <taxon>Propionibacteriales</taxon>
        <taxon>Nocardioidaceae</taxon>
        <taxon>Nocardioides</taxon>
    </lineage>
</organism>
<evidence type="ECO:0000256" key="2">
    <source>
        <dbReference type="SAM" id="Phobius"/>
    </source>
</evidence>
<evidence type="ECO:0000256" key="1">
    <source>
        <dbReference type="SAM" id="MobiDB-lite"/>
    </source>
</evidence>
<comment type="caution">
    <text evidence="3">The sequence shown here is derived from an EMBL/GenBank/DDBJ whole genome shotgun (WGS) entry which is preliminary data.</text>
</comment>
<feature type="compositionally biased region" description="Low complexity" evidence="1">
    <location>
        <begin position="73"/>
        <end position="88"/>
    </location>
</feature>
<gene>
    <name evidence="3" type="ORF">ISU07_07485</name>
</gene>
<dbReference type="EMBL" id="JADKPN010000003">
    <property type="protein sequence ID" value="MBF4762967.1"/>
    <property type="molecule type" value="Genomic_DNA"/>
</dbReference>
<protein>
    <submittedName>
        <fullName evidence="3">Uncharacterized protein</fullName>
    </submittedName>
</protein>
<evidence type="ECO:0000313" key="4">
    <source>
        <dbReference type="Proteomes" id="UP000640489"/>
    </source>
</evidence>
<evidence type="ECO:0000313" key="3">
    <source>
        <dbReference type="EMBL" id="MBF4762967.1"/>
    </source>
</evidence>
<keyword evidence="4" id="KW-1185">Reference proteome</keyword>
<feature type="region of interest" description="Disordered" evidence="1">
    <location>
        <begin position="68"/>
        <end position="88"/>
    </location>
</feature>
<dbReference type="Proteomes" id="UP000640489">
    <property type="component" value="Unassembled WGS sequence"/>
</dbReference>
<reference evidence="3" key="1">
    <citation type="submission" date="2020-11" db="EMBL/GenBank/DDBJ databases">
        <title>Nocardioides sp. nov., isolated from Soil of Cynanchum wilfordii Hemsley rhizosphere.</title>
        <authorList>
            <person name="Lee J.-S."/>
            <person name="Suh M.K."/>
            <person name="Kim J.-S."/>
        </authorList>
    </citation>
    <scope>NUCLEOTIDE SEQUENCE</scope>
    <source>
        <strain evidence="3">KCTC 19275</strain>
    </source>
</reference>
<dbReference type="AlphaFoldDB" id="A0A930VE63"/>
<keyword evidence="2" id="KW-0472">Membrane</keyword>
<name>A0A930VE63_9ACTN</name>
<accession>A0A930VE63</accession>
<keyword evidence="2" id="KW-0812">Transmembrane</keyword>
<dbReference type="RefSeq" id="WP_194706165.1">
    <property type="nucleotide sequence ID" value="NZ_JADKPN010000003.1"/>
</dbReference>
<keyword evidence="2" id="KW-1133">Transmembrane helix</keyword>
<feature type="transmembrane region" description="Helical" evidence="2">
    <location>
        <begin position="44"/>
        <end position="63"/>
    </location>
</feature>